<dbReference type="AlphaFoldDB" id="A0A4R1GNY9"/>
<proteinExistence type="predicted"/>
<keyword evidence="3" id="KW-1185">Reference proteome</keyword>
<accession>A0A4R1GNY9</accession>
<feature type="transmembrane region" description="Helical" evidence="1">
    <location>
        <begin position="6"/>
        <end position="23"/>
    </location>
</feature>
<keyword evidence="1" id="KW-1133">Transmembrane helix</keyword>
<reference evidence="2 3" key="1">
    <citation type="submission" date="2019-03" db="EMBL/GenBank/DDBJ databases">
        <title>Genomic Encyclopedia of Archaeal and Bacterial Type Strains, Phase II (KMG-II): from individual species to whole genera.</title>
        <authorList>
            <person name="Goeker M."/>
        </authorList>
    </citation>
    <scope>NUCLEOTIDE SEQUENCE [LARGE SCALE GENOMIC DNA]</scope>
    <source>
        <strain evidence="2 3">DSM 27697</strain>
    </source>
</reference>
<dbReference type="EMBL" id="SMFU01000007">
    <property type="protein sequence ID" value="TCK08655.1"/>
    <property type="molecule type" value="Genomic_DNA"/>
</dbReference>
<evidence type="ECO:0000256" key="1">
    <source>
        <dbReference type="SAM" id="Phobius"/>
    </source>
</evidence>
<name>A0A4R1GNY9_9GAMM</name>
<dbReference type="Proteomes" id="UP000294546">
    <property type="component" value="Unassembled WGS sequence"/>
</dbReference>
<protein>
    <submittedName>
        <fullName evidence="2">Uncharacterized protein</fullName>
    </submittedName>
</protein>
<keyword evidence="1" id="KW-0812">Transmembrane</keyword>
<sequence length="81" mass="9036">MILGVVVSVPIAVFILIYIVNLSDSRYTWDDMDLNGDGMVTFTEAEYVGSSGVREIVVDGKKCFEYFAYKDGLPIKTVCEE</sequence>
<evidence type="ECO:0000313" key="3">
    <source>
        <dbReference type="Proteomes" id="UP000294546"/>
    </source>
</evidence>
<gene>
    <name evidence="2" type="ORF">CLV83_0747</name>
</gene>
<comment type="caution">
    <text evidence="2">The sequence shown here is derived from an EMBL/GenBank/DDBJ whole genome shotgun (WGS) entry which is preliminary data.</text>
</comment>
<evidence type="ECO:0000313" key="2">
    <source>
        <dbReference type="EMBL" id="TCK08655.1"/>
    </source>
</evidence>
<keyword evidence="1" id="KW-0472">Membrane</keyword>
<organism evidence="2 3">
    <name type="scientific">Marinobacterium mangrovicola</name>
    <dbReference type="NCBI Taxonomy" id="1476959"/>
    <lineage>
        <taxon>Bacteria</taxon>
        <taxon>Pseudomonadati</taxon>
        <taxon>Pseudomonadota</taxon>
        <taxon>Gammaproteobacteria</taxon>
        <taxon>Oceanospirillales</taxon>
        <taxon>Oceanospirillaceae</taxon>
        <taxon>Marinobacterium</taxon>
    </lineage>
</organism>